<dbReference type="RefSeq" id="XP_064728794.1">
    <property type="nucleotide sequence ID" value="XM_064875529.1"/>
</dbReference>
<name>A0ABR0RKR3_9EURO</name>
<proteinExistence type="predicted"/>
<evidence type="ECO:0000313" key="3">
    <source>
        <dbReference type="Proteomes" id="UP001334248"/>
    </source>
</evidence>
<dbReference type="EMBL" id="JAVHJV010000008">
    <property type="protein sequence ID" value="KAK5940704.1"/>
    <property type="molecule type" value="Genomic_DNA"/>
</dbReference>
<feature type="region of interest" description="Disordered" evidence="1">
    <location>
        <begin position="1"/>
        <end position="21"/>
    </location>
</feature>
<feature type="compositionally biased region" description="Polar residues" evidence="1">
    <location>
        <begin position="10"/>
        <end position="21"/>
    </location>
</feature>
<evidence type="ECO:0000256" key="1">
    <source>
        <dbReference type="SAM" id="MobiDB-lite"/>
    </source>
</evidence>
<feature type="region of interest" description="Disordered" evidence="1">
    <location>
        <begin position="278"/>
        <end position="318"/>
    </location>
</feature>
<feature type="region of interest" description="Disordered" evidence="1">
    <location>
        <begin position="85"/>
        <end position="141"/>
    </location>
</feature>
<organism evidence="2 3">
    <name type="scientific">Knufia obscura</name>
    <dbReference type="NCBI Taxonomy" id="1635080"/>
    <lineage>
        <taxon>Eukaryota</taxon>
        <taxon>Fungi</taxon>
        <taxon>Dikarya</taxon>
        <taxon>Ascomycota</taxon>
        <taxon>Pezizomycotina</taxon>
        <taxon>Eurotiomycetes</taxon>
        <taxon>Chaetothyriomycetidae</taxon>
        <taxon>Chaetothyriales</taxon>
        <taxon>Trichomeriaceae</taxon>
        <taxon>Knufia</taxon>
    </lineage>
</organism>
<reference evidence="2 3" key="1">
    <citation type="journal article" date="2023" name="Res Sq">
        <title>Genomic and morphological characterization of Knufia obscura isolated from the Mars 2020 spacecraft assembly facility.</title>
        <authorList>
            <person name="Chander A.M."/>
            <person name="Teixeira M.M."/>
            <person name="Singh N.K."/>
            <person name="Williams M.P."/>
            <person name="Parker C.W."/>
            <person name="Leo P."/>
            <person name="Stajich J.E."/>
            <person name="Torok T."/>
            <person name="Tighe S."/>
            <person name="Mason C.E."/>
            <person name="Venkateswaran K."/>
        </authorList>
    </citation>
    <scope>NUCLEOTIDE SEQUENCE [LARGE SCALE GENOMIC DNA]</scope>
    <source>
        <strain evidence="2 3">CCFEE 5817</strain>
    </source>
</reference>
<feature type="compositionally biased region" description="Basic and acidic residues" evidence="1">
    <location>
        <begin position="127"/>
        <end position="141"/>
    </location>
</feature>
<protein>
    <submittedName>
        <fullName evidence="2">Uncharacterized protein</fullName>
    </submittedName>
</protein>
<accession>A0ABR0RKR3</accession>
<feature type="compositionally biased region" description="Polar residues" evidence="1">
    <location>
        <begin position="281"/>
        <end position="295"/>
    </location>
</feature>
<gene>
    <name evidence="2" type="ORF">PMZ80_007121</name>
</gene>
<sequence>MDRVSHLSHKPTSNSFGFQNPSSSYAIRQETAASQYNISSTFVPSQSTMVSQQMNSMGVDMRDAQSQVSTTPRLSHVTTPDSIFSVAQPTGARNGSREVDTPASNVSVGHRTSIKKGTMSPANISSSHDRDTQEIEQSPLKDDWLSEYNGEDEGWMGNNDLLNTQSQATGAYMQQQNLDQHPQSQGLPSDTTFPTNTHNGLFNVDQPSTNTMNDWDQNFDFGGFPQPPSFADLDGELPGTEHDFSTTVYQNTYNYQQPGVNPQATGFDFNTPLNSHDAYGTNYQSAPSTLSSNNFGPDYPSSSGTGGRGRQGNHDRQKDELLIRLRQQGMSYKDIMATGKFDLQESTLRGRYRTLTKFKDQRVRKPVWDNNAIEALKDGVDALAPPSAGRSRTKDSLERIPWKKVAEWMRDNRGCYHYGNATVKKKYKEVISERQMLYLHGGTH</sequence>
<dbReference type="Proteomes" id="UP001334248">
    <property type="component" value="Unassembled WGS sequence"/>
</dbReference>
<comment type="caution">
    <text evidence="2">The sequence shown here is derived from an EMBL/GenBank/DDBJ whole genome shotgun (WGS) entry which is preliminary data.</text>
</comment>
<evidence type="ECO:0000313" key="2">
    <source>
        <dbReference type="EMBL" id="KAK5940704.1"/>
    </source>
</evidence>
<dbReference type="GeneID" id="90000570"/>
<keyword evidence="3" id="KW-1185">Reference proteome</keyword>